<keyword evidence="8" id="KW-1185">Reference proteome</keyword>
<accession>A0A0M6Y5D1</accession>
<dbReference type="PANTHER" id="PTHR38776">
    <property type="entry name" value="MLTA-INTERACTING PROTEIN-RELATED"/>
    <property type="match status" value="1"/>
</dbReference>
<protein>
    <submittedName>
        <fullName evidence="7">MltA-interacting protein MipA</fullName>
    </submittedName>
</protein>
<organism evidence="7 8">
    <name type="scientific">Roseibium aggregatum</name>
    <dbReference type="NCBI Taxonomy" id="187304"/>
    <lineage>
        <taxon>Bacteria</taxon>
        <taxon>Pseudomonadati</taxon>
        <taxon>Pseudomonadota</taxon>
        <taxon>Alphaproteobacteria</taxon>
        <taxon>Hyphomicrobiales</taxon>
        <taxon>Stappiaceae</taxon>
        <taxon>Roseibium</taxon>
    </lineage>
</organism>
<feature type="signal peptide" evidence="6">
    <location>
        <begin position="1"/>
        <end position="24"/>
    </location>
</feature>
<dbReference type="PANTHER" id="PTHR38776:SF1">
    <property type="entry name" value="MLTA-INTERACTING PROTEIN-RELATED"/>
    <property type="match status" value="1"/>
</dbReference>
<gene>
    <name evidence="7" type="ORF">LAL4801_03199</name>
</gene>
<proteinExistence type="inferred from homology"/>
<evidence type="ECO:0000313" key="8">
    <source>
        <dbReference type="Proteomes" id="UP000048926"/>
    </source>
</evidence>
<name>A0A0M6Y5D1_9HYPH</name>
<comment type="similarity">
    <text evidence="2">Belongs to the MipA/OmpV family.</text>
</comment>
<dbReference type="Proteomes" id="UP000048926">
    <property type="component" value="Unassembled WGS sequence"/>
</dbReference>
<dbReference type="AlphaFoldDB" id="A0A0M6Y5D1"/>
<dbReference type="Pfam" id="PF06629">
    <property type="entry name" value="MipA"/>
    <property type="match status" value="1"/>
</dbReference>
<dbReference type="GO" id="GO:0009279">
    <property type="term" value="C:cell outer membrane"/>
    <property type="evidence" value="ECO:0007669"/>
    <property type="project" value="UniProtKB-SubCell"/>
</dbReference>
<comment type="subcellular location">
    <subcellularLocation>
        <location evidence="1">Cell outer membrane</location>
    </subcellularLocation>
</comment>
<keyword evidence="3 6" id="KW-0732">Signal</keyword>
<dbReference type="EMBL" id="CXST01000002">
    <property type="protein sequence ID" value="CTQ44753.1"/>
    <property type="molecule type" value="Genomic_DNA"/>
</dbReference>
<evidence type="ECO:0000256" key="4">
    <source>
        <dbReference type="ARBA" id="ARBA00023136"/>
    </source>
</evidence>
<reference evidence="8" key="1">
    <citation type="submission" date="2015-07" db="EMBL/GenBank/DDBJ databases">
        <authorList>
            <person name="Rodrigo-Torres Lidia"/>
            <person name="Arahal R.David."/>
        </authorList>
    </citation>
    <scope>NUCLEOTIDE SEQUENCE [LARGE SCALE GENOMIC DNA]</scope>
    <source>
        <strain evidence="8">CECT 4801</strain>
    </source>
</reference>
<dbReference type="STRING" id="187304.B0E33_07270"/>
<evidence type="ECO:0000256" key="1">
    <source>
        <dbReference type="ARBA" id="ARBA00004442"/>
    </source>
</evidence>
<evidence type="ECO:0000256" key="3">
    <source>
        <dbReference type="ARBA" id="ARBA00022729"/>
    </source>
</evidence>
<evidence type="ECO:0000313" key="7">
    <source>
        <dbReference type="EMBL" id="CTQ44753.1"/>
    </source>
</evidence>
<evidence type="ECO:0000256" key="6">
    <source>
        <dbReference type="SAM" id="SignalP"/>
    </source>
</evidence>
<keyword evidence="4" id="KW-0472">Membrane</keyword>
<dbReference type="RefSeq" id="WP_187306583.1">
    <property type="nucleotide sequence ID" value="NZ_CXST01000002.1"/>
</dbReference>
<dbReference type="PROSITE" id="PS51257">
    <property type="entry name" value="PROKAR_LIPOPROTEIN"/>
    <property type="match status" value="1"/>
</dbReference>
<evidence type="ECO:0000256" key="2">
    <source>
        <dbReference type="ARBA" id="ARBA00005722"/>
    </source>
</evidence>
<keyword evidence="5" id="KW-0998">Cell outer membrane</keyword>
<evidence type="ECO:0000256" key="5">
    <source>
        <dbReference type="ARBA" id="ARBA00023237"/>
    </source>
</evidence>
<dbReference type="InterPro" id="IPR010583">
    <property type="entry name" value="MipA"/>
</dbReference>
<feature type="chain" id="PRO_5005807574" evidence="6">
    <location>
        <begin position="25"/>
        <end position="264"/>
    </location>
</feature>
<sequence>MSSKCYVRATVLASLALVACPAVGQEQKDWSVLVGAGPFFGPEYLGSKDYGFVPGIIASVQKGPYFVKFNGLTATANVLPFDSFYAGPLIGYGTGRKDVSDNVVDKLPDVDEELWVGATAGGGYAGLLLDRDSLGASVEIAHDVIGESGTTATFSLGYEINATQRLAFGLDVSTTFVDGTYADAYYSVTAKGAAASGLKEYKADAGFRDVSVDVSSRFAVTENWGVGGLVGGSVLLGGMADSPIVEDRGEALNGHGGLFLWYKF</sequence>